<dbReference type="CDD" id="cd07377">
    <property type="entry name" value="WHTH_GntR"/>
    <property type="match status" value="1"/>
</dbReference>
<feature type="region of interest" description="Disordered" evidence="5">
    <location>
        <begin position="71"/>
        <end position="121"/>
    </location>
</feature>
<sequence length="150" mass="16075">MLIVTDPSDPTPIYRQVAHQIAGQIRDGSLPPGARLPTAADLAASLNLNRNTVLAAYRQLRDSGAIDLRRGRGAVVRHPDPTRPNATAPSAAASPESVKQAPASKRSQINAPPSEAGDLERLTQSLVRVARSREVPLERVVELLKQKGLK</sequence>
<dbReference type="PROSITE" id="PS50949">
    <property type="entry name" value="HTH_GNTR"/>
    <property type="match status" value="1"/>
</dbReference>
<dbReference type="Gene3D" id="1.10.10.10">
    <property type="entry name" value="Winged helix-like DNA-binding domain superfamily/Winged helix DNA-binding domain"/>
    <property type="match status" value="1"/>
</dbReference>
<keyword evidence="8" id="KW-1185">Reference proteome</keyword>
<keyword evidence="1" id="KW-0663">Pyridoxal phosphate</keyword>
<proteinExistence type="predicted"/>
<protein>
    <recommendedName>
        <fullName evidence="6">HTH gntR-type domain-containing protein</fullName>
    </recommendedName>
</protein>
<dbReference type="InterPro" id="IPR000524">
    <property type="entry name" value="Tscrpt_reg_HTH_GntR"/>
</dbReference>
<dbReference type="RefSeq" id="WP_038605031.1">
    <property type="nucleotide sequence ID" value="NZ_CP008944.1"/>
</dbReference>
<evidence type="ECO:0000256" key="3">
    <source>
        <dbReference type="ARBA" id="ARBA00023125"/>
    </source>
</evidence>
<evidence type="ECO:0000256" key="5">
    <source>
        <dbReference type="SAM" id="MobiDB-lite"/>
    </source>
</evidence>
<dbReference type="Proteomes" id="UP000028504">
    <property type="component" value="Chromosome"/>
</dbReference>
<dbReference type="InterPro" id="IPR036388">
    <property type="entry name" value="WH-like_DNA-bd_sf"/>
</dbReference>
<dbReference type="InterPro" id="IPR036390">
    <property type="entry name" value="WH_DNA-bd_sf"/>
</dbReference>
<evidence type="ECO:0000259" key="6">
    <source>
        <dbReference type="PROSITE" id="PS50949"/>
    </source>
</evidence>
<feature type="compositionally biased region" description="Low complexity" evidence="5">
    <location>
        <begin position="83"/>
        <end position="95"/>
    </location>
</feature>
<evidence type="ECO:0000256" key="2">
    <source>
        <dbReference type="ARBA" id="ARBA00023015"/>
    </source>
</evidence>
<gene>
    <name evidence="7" type="ORF">CATYP_04010</name>
</gene>
<name>A0ABM5QMD6_9CORY</name>
<keyword evidence="2" id="KW-0805">Transcription regulation</keyword>
<evidence type="ECO:0000313" key="8">
    <source>
        <dbReference type="Proteomes" id="UP000028504"/>
    </source>
</evidence>
<dbReference type="EMBL" id="CP008944">
    <property type="protein sequence ID" value="AIG63953.1"/>
    <property type="molecule type" value="Genomic_DNA"/>
</dbReference>
<organism evidence="7 8">
    <name type="scientific">Corynebacterium atypicum</name>
    <dbReference type="NCBI Taxonomy" id="191610"/>
    <lineage>
        <taxon>Bacteria</taxon>
        <taxon>Bacillati</taxon>
        <taxon>Actinomycetota</taxon>
        <taxon>Actinomycetes</taxon>
        <taxon>Mycobacteriales</taxon>
        <taxon>Corynebacteriaceae</taxon>
        <taxon>Corynebacterium</taxon>
    </lineage>
</organism>
<evidence type="ECO:0000256" key="4">
    <source>
        <dbReference type="ARBA" id="ARBA00023163"/>
    </source>
</evidence>
<reference evidence="7 8" key="1">
    <citation type="submission" date="2014-07" db="EMBL/GenBank/DDBJ databases">
        <title>Complete genome sequence of Corynebacterium atypicum DSM 44849: identifiction of the mycolic acid biosynthesis genes.</title>
        <authorList>
            <person name="Tippelt A."/>
            <person name="Mollmann S."/>
            <person name="Albersmeier A."/>
            <person name="Jaenicke S."/>
            <person name="Ruckert C."/>
            <person name="Tauch A."/>
        </authorList>
    </citation>
    <scope>NUCLEOTIDE SEQUENCE [LARGE SCALE GENOMIC DNA]</scope>
    <source>
        <strain evidence="7 8">R2070</strain>
    </source>
</reference>
<dbReference type="InterPro" id="IPR051446">
    <property type="entry name" value="HTH_trans_reg/aminotransferase"/>
</dbReference>
<keyword evidence="4" id="KW-0804">Transcription</keyword>
<dbReference type="SMART" id="SM00345">
    <property type="entry name" value="HTH_GNTR"/>
    <property type="match status" value="1"/>
</dbReference>
<dbReference type="SUPFAM" id="SSF46785">
    <property type="entry name" value="Winged helix' DNA-binding domain"/>
    <property type="match status" value="1"/>
</dbReference>
<dbReference type="PANTHER" id="PTHR46577:SF1">
    <property type="entry name" value="HTH-TYPE TRANSCRIPTIONAL REGULATORY PROTEIN GABR"/>
    <property type="match status" value="1"/>
</dbReference>
<feature type="domain" description="HTH gntR-type" evidence="6">
    <location>
        <begin position="11"/>
        <end position="79"/>
    </location>
</feature>
<dbReference type="PANTHER" id="PTHR46577">
    <property type="entry name" value="HTH-TYPE TRANSCRIPTIONAL REGULATORY PROTEIN GABR"/>
    <property type="match status" value="1"/>
</dbReference>
<accession>A0ABM5QMD6</accession>
<dbReference type="Pfam" id="PF00392">
    <property type="entry name" value="GntR"/>
    <property type="match status" value="1"/>
</dbReference>
<keyword evidence="3" id="KW-0238">DNA-binding</keyword>
<evidence type="ECO:0000256" key="1">
    <source>
        <dbReference type="ARBA" id="ARBA00022898"/>
    </source>
</evidence>
<evidence type="ECO:0000313" key="7">
    <source>
        <dbReference type="EMBL" id="AIG63953.1"/>
    </source>
</evidence>